<keyword evidence="1" id="KW-0472">Membrane</keyword>
<sequence>MYECAIYGVGGNAGKFYAALFFFILKVTFSTVFYVFWSKERSLKAKFTLKKVRLYLWPVFIHNLVVAVALVIIIGAIAVRMGNADRSYHAETAYQNDILISGLVLMFVSVILFLSKTIAAYLIWRYYMFIVNQLIVQEDIEGEELTEMQV</sequence>
<dbReference type="AlphaFoldDB" id="A0A183J015"/>
<feature type="transmembrane region" description="Helical" evidence="1">
    <location>
        <begin position="98"/>
        <end position="124"/>
    </location>
</feature>
<feature type="transmembrane region" description="Helical" evidence="1">
    <location>
        <begin position="16"/>
        <end position="36"/>
    </location>
</feature>
<dbReference type="EMBL" id="UZAM01012453">
    <property type="protein sequence ID" value="VDP21928.1"/>
    <property type="molecule type" value="Genomic_DNA"/>
</dbReference>
<dbReference type="WBParaSite" id="SBAD_0000954401-mRNA-1">
    <property type="protein sequence ID" value="SBAD_0000954401-mRNA-1"/>
    <property type="gene ID" value="SBAD_0000954401"/>
</dbReference>
<keyword evidence="3" id="KW-1185">Reference proteome</keyword>
<protein>
    <submittedName>
        <fullName evidence="4">DUF898 family protein</fullName>
    </submittedName>
</protein>
<evidence type="ECO:0000313" key="2">
    <source>
        <dbReference type="EMBL" id="VDP21928.1"/>
    </source>
</evidence>
<evidence type="ECO:0000256" key="1">
    <source>
        <dbReference type="SAM" id="Phobius"/>
    </source>
</evidence>
<keyword evidence="1" id="KW-0812">Transmembrane</keyword>
<reference evidence="4" key="1">
    <citation type="submission" date="2016-06" db="UniProtKB">
        <authorList>
            <consortium name="WormBaseParasite"/>
        </authorList>
    </citation>
    <scope>IDENTIFICATION</scope>
</reference>
<dbReference type="Proteomes" id="UP000270296">
    <property type="component" value="Unassembled WGS sequence"/>
</dbReference>
<evidence type="ECO:0000313" key="3">
    <source>
        <dbReference type="Proteomes" id="UP000270296"/>
    </source>
</evidence>
<organism evidence="4">
    <name type="scientific">Soboliphyme baturini</name>
    <dbReference type="NCBI Taxonomy" id="241478"/>
    <lineage>
        <taxon>Eukaryota</taxon>
        <taxon>Metazoa</taxon>
        <taxon>Ecdysozoa</taxon>
        <taxon>Nematoda</taxon>
        <taxon>Enoplea</taxon>
        <taxon>Dorylaimia</taxon>
        <taxon>Dioctophymatida</taxon>
        <taxon>Dioctophymatoidea</taxon>
        <taxon>Soboliphymatidae</taxon>
        <taxon>Soboliphyme</taxon>
    </lineage>
</organism>
<proteinExistence type="predicted"/>
<feature type="transmembrane region" description="Helical" evidence="1">
    <location>
        <begin position="56"/>
        <end position="78"/>
    </location>
</feature>
<keyword evidence="1" id="KW-1133">Transmembrane helix</keyword>
<reference evidence="2 3" key="2">
    <citation type="submission" date="2018-11" db="EMBL/GenBank/DDBJ databases">
        <authorList>
            <consortium name="Pathogen Informatics"/>
        </authorList>
    </citation>
    <scope>NUCLEOTIDE SEQUENCE [LARGE SCALE GENOMIC DNA]</scope>
</reference>
<gene>
    <name evidence="2" type="ORF">SBAD_LOCUS9213</name>
</gene>
<name>A0A183J015_9BILA</name>
<evidence type="ECO:0000313" key="4">
    <source>
        <dbReference type="WBParaSite" id="SBAD_0000954401-mRNA-1"/>
    </source>
</evidence>
<accession>A0A183J015</accession>